<organism evidence="2 3">
    <name type="scientific">Pseudaestuariivita atlantica</name>
    <dbReference type="NCBI Taxonomy" id="1317121"/>
    <lineage>
        <taxon>Bacteria</taxon>
        <taxon>Pseudomonadati</taxon>
        <taxon>Pseudomonadota</taxon>
        <taxon>Alphaproteobacteria</taxon>
        <taxon>Rhodobacterales</taxon>
        <taxon>Paracoccaceae</taxon>
        <taxon>Pseudaestuariivita</taxon>
    </lineage>
</organism>
<evidence type="ECO:0008006" key="4">
    <source>
        <dbReference type="Google" id="ProtNLM"/>
    </source>
</evidence>
<dbReference type="OrthoDB" id="4868247at2"/>
<name>A0A0L1JRC2_9RHOB</name>
<evidence type="ECO:0000256" key="1">
    <source>
        <dbReference type="SAM" id="SignalP"/>
    </source>
</evidence>
<reference evidence="2 3" key="1">
    <citation type="journal article" date="2015" name="Int. J. Syst. Evol. Microbiol.">
        <title>Aestuariivita atlantica sp. nov., isolated from deep sea sediment of the Atlantic Ocean.</title>
        <authorList>
            <person name="Li G."/>
            <person name="Lai Q."/>
            <person name="Du Y."/>
            <person name="Liu X."/>
            <person name="Sun F."/>
            <person name="Shao Z."/>
        </authorList>
    </citation>
    <scope>NUCLEOTIDE SEQUENCE [LARGE SCALE GENOMIC DNA]</scope>
    <source>
        <strain evidence="2 3">22II-S11-z3</strain>
    </source>
</reference>
<dbReference type="Proteomes" id="UP000036938">
    <property type="component" value="Unassembled WGS sequence"/>
</dbReference>
<keyword evidence="1" id="KW-0732">Signal</keyword>
<comment type="caution">
    <text evidence="2">The sequence shown here is derived from an EMBL/GenBank/DDBJ whole genome shotgun (WGS) entry which is preliminary data.</text>
</comment>
<evidence type="ECO:0000313" key="2">
    <source>
        <dbReference type="EMBL" id="KNG94349.1"/>
    </source>
</evidence>
<gene>
    <name evidence="2" type="ORF">ATO11_09150</name>
</gene>
<feature type="chain" id="PRO_5005553831" description="GDYXXLXY domain-containing protein" evidence="1">
    <location>
        <begin position="24"/>
        <end position="182"/>
    </location>
</feature>
<evidence type="ECO:0000313" key="3">
    <source>
        <dbReference type="Proteomes" id="UP000036938"/>
    </source>
</evidence>
<dbReference type="InterPro" id="IPR025833">
    <property type="entry name" value="GDYXXLXY"/>
</dbReference>
<sequence length="182" mass="19920">MTRRWMLIGGIAVAAALQTAALAKMITDRAALIRDGQEVVLETGMVDPRDLFRGHYVTLDLVISRLDTGAVTVTGDLTPDEPVWAILAEGEDGFWRPTEVTTTRPATDAPVLQGTFRYAAPDQILIDFPFGRYYAPKDRAQELEVVRNDRALGLIVALDPEGHGAIKGVTVNGEPVYLEPLY</sequence>
<feature type="signal peptide" evidence="1">
    <location>
        <begin position="1"/>
        <end position="23"/>
    </location>
</feature>
<dbReference type="EMBL" id="AQQZ01000003">
    <property type="protein sequence ID" value="KNG94349.1"/>
    <property type="molecule type" value="Genomic_DNA"/>
</dbReference>
<keyword evidence="3" id="KW-1185">Reference proteome</keyword>
<dbReference type="RefSeq" id="WP_050530508.1">
    <property type="nucleotide sequence ID" value="NZ_AQQZ01000003.1"/>
</dbReference>
<protein>
    <recommendedName>
        <fullName evidence="4">GDYXXLXY domain-containing protein</fullName>
    </recommendedName>
</protein>
<accession>A0A0L1JRC2</accession>
<dbReference type="AlphaFoldDB" id="A0A0L1JRC2"/>
<dbReference type="Pfam" id="PF14345">
    <property type="entry name" value="GDYXXLXY"/>
    <property type="match status" value="1"/>
</dbReference>
<dbReference type="STRING" id="1317121.ATO11_09150"/>
<proteinExistence type="predicted"/>